<accession>A0A8S5LG10</accession>
<proteinExistence type="predicted"/>
<reference evidence="1" key="1">
    <citation type="journal article" date="2021" name="Proc. Natl. Acad. Sci. U.S.A.">
        <title>A Catalog of Tens of Thousands of Viruses from Human Metagenomes Reveals Hidden Associations with Chronic Diseases.</title>
        <authorList>
            <person name="Tisza M.J."/>
            <person name="Buck C.B."/>
        </authorList>
    </citation>
    <scope>NUCLEOTIDE SEQUENCE</scope>
    <source>
        <strain evidence="1">CtHP32</strain>
    </source>
</reference>
<organism evidence="1">
    <name type="scientific">Myoviridae sp. ctHP32</name>
    <dbReference type="NCBI Taxonomy" id="2823539"/>
    <lineage>
        <taxon>Viruses</taxon>
        <taxon>Duplodnaviria</taxon>
        <taxon>Heunggongvirae</taxon>
        <taxon>Uroviricota</taxon>
        <taxon>Caudoviricetes</taxon>
    </lineage>
</organism>
<sequence>MLRKGDRAELIPVKDGVKIIHIKREEVKPNG</sequence>
<name>A0A8S5LG10_9CAUD</name>
<protein>
    <submittedName>
        <fullName evidence="1">Uncharacterized protein</fullName>
    </submittedName>
</protein>
<dbReference type="EMBL" id="BK014710">
    <property type="protein sequence ID" value="DAD68819.1"/>
    <property type="molecule type" value="Genomic_DNA"/>
</dbReference>
<evidence type="ECO:0000313" key="1">
    <source>
        <dbReference type="EMBL" id="DAD68819.1"/>
    </source>
</evidence>